<proteinExistence type="predicted"/>
<evidence type="ECO:0000256" key="1">
    <source>
        <dbReference type="SAM" id="SignalP"/>
    </source>
</evidence>
<name>A0A8S1GZ63_9PELO</name>
<reference evidence="2" key="1">
    <citation type="submission" date="2020-10" db="EMBL/GenBank/DDBJ databases">
        <authorList>
            <person name="Kikuchi T."/>
        </authorList>
    </citation>
    <scope>NUCLEOTIDE SEQUENCE</scope>
    <source>
        <strain evidence="2">NKZ352</strain>
    </source>
</reference>
<dbReference type="Proteomes" id="UP000835052">
    <property type="component" value="Unassembled WGS sequence"/>
</dbReference>
<keyword evidence="3" id="KW-1185">Reference proteome</keyword>
<feature type="signal peptide" evidence="1">
    <location>
        <begin position="1"/>
        <end position="20"/>
    </location>
</feature>
<organism evidence="2 3">
    <name type="scientific">Caenorhabditis auriculariae</name>
    <dbReference type="NCBI Taxonomy" id="2777116"/>
    <lineage>
        <taxon>Eukaryota</taxon>
        <taxon>Metazoa</taxon>
        <taxon>Ecdysozoa</taxon>
        <taxon>Nematoda</taxon>
        <taxon>Chromadorea</taxon>
        <taxon>Rhabditida</taxon>
        <taxon>Rhabditina</taxon>
        <taxon>Rhabditomorpha</taxon>
        <taxon>Rhabditoidea</taxon>
        <taxon>Rhabditidae</taxon>
        <taxon>Peloderinae</taxon>
        <taxon>Caenorhabditis</taxon>
    </lineage>
</organism>
<keyword evidence="1" id="KW-0732">Signal</keyword>
<evidence type="ECO:0000313" key="2">
    <source>
        <dbReference type="EMBL" id="CAD6188799.1"/>
    </source>
</evidence>
<dbReference type="AlphaFoldDB" id="A0A8S1GZ63"/>
<accession>A0A8S1GZ63</accession>
<dbReference type="EMBL" id="CAJGYM010000009">
    <property type="protein sequence ID" value="CAD6188799.1"/>
    <property type="molecule type" value="Genomic_DNA"/>
</dbReference>
<sequence length="170" mass="19845">MTDGMLIKLLLLLLATVVIGYTHTQKEGDVGKNPAEAPEERCKPEPKRKWIFLRTLNESCSIYRWCVDPLVCRDIGVEHPDGSPYTCVEKTRKYNDRRWYRQAGETCSSYYWCDRNLTCEEAEGSKFKRCKPERRSVCGCVTVDKYSRLNKRTSIKPLLDKCYGPKWNFD</sequence>
<comment type="caution">
    <text evidence="2">The sequence shown here is derived from an EMBL/GenBank/DDBJ whole genome shotgun (WGS) entry which is preliminary data.</text>
</comment>
<evidence type="ECO:0000313" key="3">
    <source>
        <dbReference type="Proteomes" id="UP000835052"/>
    </source>
</evidence>
<gene>
    <name evidence="2" type="ORF">CAUJ_LOCUS4718</name>
</gene>
<feature type="chain" id="PRO_5035793281" evidence="1">
    <location>
        <begin position="21"/>
        <end position="170"/>
    </location>
</feature>
<protein>
    <submittedName>
        <fullName evidence="2">Uncharacterized protein</fullName>
    </submittedName>
</protein>